<accession>A0ABN0VRT3</accession>
<dbReference type="EMBL" id="BAAADJ010000003">
    <property type="protein sequence ID" value="GAA0315213.1"/>
    <property type="molecule type" value="Genomic_DNA"/>
</dbReference>
<dbReference type="InterPro" id="IPR025062">
    <property type="entry name" value="DUF4003"/>
</dbReference>
<comment type="caution">
    <text evidence="1">The sequence shown here is derived from an EMBL/GenBank/DDBJ whole genome shotgun (WGS) entry which is preliminary data.</text>
</comment>
<proteinExistence type="predicted"/>
<dbReference type="Proteomes" id="UP001500782">
    <property type="component" value="Unassembled WGS sequence"/>
</dbReference>
<keyword evidence="2" id="KW-1185">Reference proteome</keyword>
<sequence>MLSENLQTKVDEYIDIYGQLRKKLRWKVADQRTLMLIASMYVVKNKPFNLKRYIELCDYIKNNVGAFSTLKSYQRFTTAAMLDIECDNPEKSFHSYLELYESFVDGGFSRGAFTYIAALTMLKDMEELVDPKSKVQRSLAVYKGMRNKHFFLTSHEDYPLAVLIANRDESIEKLMDHIEGFYDRLNENGFRKGNDLQFLSHILSLDTESDPDLLVDRCLKLWNTFKEIGIKPKATYYPEMGMLALLKDGAKEVSNVEKVANYLKDQKHFKWQKDMNFMMAVNLTVSCKMDNTLSMETGFHTIVEAIIQAQQAVNIATVAGVAAANNSAS</sequence>
<dbReference type="RefSeq" id="WP_343795571.1">
    <property type="nucleotide sequence ID" value="NZ_BAAADJ010000003.1"/>
</dbReference>
<name>A0ABN0VRT3_9BACI</name>
<reference evidence="1 2" key="1">
    <citation type="journal article" date="2019" name="Int. J. Syst. Evol. Microbiol.">
        <title>The Global Catalogue of Microorganisms (GCM) 10K type strain sequencing project: providing services to taxonomists for standard genome sequencing and annotation.</title>
        <authorList>
            <consortium name="The Broad Institute Genomics Platform"/>
            <consortium name="The Broad Institute Genome Sequencing Center for Infectious Disease"/>
            <person name="Wu L."/>
            <person name="Ma J."/>
        </authorList>
    </citation>
    <scope>NUCLEOTIDE SEQUENCE [LARGE SCALE GENOMIC DNA]</scope>
    <source>
        <strain evidence="1 2">JCM 9731</strain>
    </source>
</reference>
<evidence type="ECO:0000313" key="2">
    <source>
        <dbReference type="Proteomes" id="UP001500782"/>
    </source>
</evidence>
<evidence type="ECO:0000313" key="1">
    <source>
        <dbReference type="EMBL" id="GAA0315213.1"/>
    </source>
</evidence>
<organism evidence="1 2">
    <name type="scientific">Bacillus carboniphilus</name>
    <dbReference type="NCBI Taxonomy" id="86663"/>
    <lineage>
        <taxon>Bacteria</taxon>
        <taxon>Bacillati</taxon>
        <taxon>Bacillota</taxon>
        <taxon>Bacilli</taxon>
        <taxon>Bacillales</taxon>
        <taxon>Bacillaceae</taxon>
        <taxon>Bacillus</taxon>
    </lineage>
</organism>
<protein>
    <submittedName>
        <fullName evidence="1">DUF4003 domain-containing protein</fullName>
    </submittedName>
</protein>
<gene>
    <name evidence="1" type="ORF">GCM10008967_02170</name>
</gene>
<dbReference type="Pfam" id="PF13170">
    <property type="entry name" value="DUF4003"/>
    <property type="match status" value="1"/>
</dbReference>